<keyword evidence="4" id="KW-1185">Reference proteome</keyword>
<proteinExistence type="predicted"/>
<dbReference type="OrthoDB" id="1680813at2"/>
<evidence type="ECO:0000259" key="2">
    <source>
        <dbReference type="Pfam" id="PF17727"/>
    </source>
</evidence>
<evidence type="ECO:0000259" key="1">
    <source>
        <dbReference type="Pfam" id="PF05848"/>
    </source>
</evidence>
<organism evidence="3 4">
    <name type="scientific">Peptococcus niger</name>
    <dbReference type="NCBI Taxonomy" id="2741"/>
    <lineage>
        <taxon>Bacteria</taxon>
        <taxon>Bacillati</taxon>
        <taxon>Bacillota</taxon>
        <taxon>Clostridia</taxon>
        <taxon>Eubacteriales</taxon>
        <taxon>Peptococcaceae</taxon>
        <taxon>Peptococcus</taxon>
    </lineage>
</organism>
<dbReference type="Pfam" id="PF17727">
    <property type="entry name" value="CtsR_C"/>
    <property type="match status" value="1"/>
</dbReference>
<dbReference type="EMBL" id="FNAF01000006">
    <property type="protein sequence ID" value="SDD73302.1"/>
    <property type="molecule type" value="Genomic_DNA"/>
</dbReference>
<evidence type="ECO:0000313" key="3">
    <source>
        <dbReference type="EMBL" id="SDD73302.1"/>
    </source>
</evidence>
<dbReference type="InterPro" id="IPR041473">
    <property type="entry name" value="CtsR_C"/>
</dbReference>
<dbReference type="STRING" id="2741.SAMN04489866_10655"/>
<feature type="domain" description="CtsR C-terminal dimerization" evidence="2">
    <location>
        <begin position="81"/>
        <end position="147"/>
    </location>
</feature>
<name>A0A1G6X573_PEPNI</name>
<protein>
    <submittedName>
        <fullName evidence="3">Transcriptional regulator CtsR</fullName>
    </submittedName>
</protein>
<evidence type="ECO:0000313" key="4">
    <source>
        <dbReference type="Proteomes" id="UP000198995"/>
    </source>
</evidence>
<dbReference type="Gene3D" id="1.10.1200.150">
    <property type="entry name" value="Transcriptional regulator CtsR, C-terminal domain"/>
    <property type="match status" value="1"/>
</dbReference>
<gene>
    <name evidence="3" type="ORF">SAMN04489866_10655</name>
</gene>
<dbReference type="InterPro" id="IPR040465">
    <property type="entry name" value="CtsR_N"/>
</dbReference>
<dbReference type="Proteomes" id="UP000198995">
    <property type="component" value="Unassembled WGS sequence"/>
</dbReference>
<dbReference type="InterPro" id="IPR041902">
    <property type="entry name" value="CtsR_N_sf"/>
</dbReference>
<accession>A0A1G6X573</accession>
<dbReference type="InterPro" id="IPR041908">
    <property type="entry name" value="CtsR_C_sf"/>
</dbReference>
<sequence length="162" mass="18012">MASLSKEIELYLKRRLAEQEAGMLEIQRSLLSELFECVPSQINYVLATRFSLLDGYLVETRRGGGGYVRIVAIPLESRDDMQELLDAVGGAIGEREGERLLKRLAKAGILSPETAGLFTALFKDRVMRVTPEIDAAALRAHLLHHLIANCTVDDHHTNKKKG</sequence>
<dbReference type="Gene3D" id="3.30.56.130">
    <property type="entry name" value="Transcriptional regulator CtsR, winged HTH domain"/>
    <property type="match status" value="1"/>
</dbReference>
<feature type="domain" description="CtsR N-terminal HTH" evidence="1">
    <location>
        <begin position="3"/>
        <end position="73"/>
    </location>
</feature>
<dbReference type="AlphaFoldDB" id="A0A1G6X573"/>
<reference evidence="3 4" key="1">
    <citation type="submission" date="2016-10" db="EMBL/GenBank/DDBJ databases">
        <authorList>
            <person name="de Groot N.N."/>
        </authorList>
    </citation>
    <scope>NUCLEOTIDE SEQUENCE [LARGE SCALE GENOMIC DNA]</scope>
    <source>
        <strain evidence="3 4">DSM 20475</strain>
    </source>
</reference>
<dbReference type="Pfam" id="PF05848">
    <property type="entry name" value="CtsR"/>
    <property type="match status" value="1"/>
</dbReference>
<dbReference type="RefSeq" id="WP_159428008.1">
    <property type="nucleotide sequence ID" value="NZ_FNAF01000006.1"/>
</dbReference>